<dbReference type="EMBL" id="LAZR01008723">
    <property type="protein sequence ID" value="KKM76935.1"/>
    <property type="molecule type" value="Genomic_DNA"/>
</dbReference>
<name>A0A0F9MJH4_9ZZZZ</name>
<dbReference type="AlphaFoldDB" id="A0A0F9MJH4"/>
<comment type="caution">
    <text evidence="1">The sequence shown here is derived from an EMBL/GenBank/DDBJ whole genome shotgun (WGS) entry which is preliminary data.</text>
</comment>
<gene>
    <name evidence="1" type="ORF">LCGC14_1375170</name>
</gene>
<protein>
    <submittedName>
        <fullName evidence="1">Uncharacterized protein</fullName>
    </submittedName>
</protein>
<organism evidence="1">
    <name type="scientific">marine sediment metagenome</name>
    <dbReference type="NCBI Taxonomy" id="412755"/>
    <lineage>
        <taxon>unclassified sequences</taxon>
        <taxon>metagenomes</taxon>
        <taxon>ecological metagenomes</taxon>
    </lineage>
</organism>
<proteinExistence type="predicted"/>
<evidence type="ECO:0000313" key="1">
    <source>
        <dbReference type="EMBL" id="KKM76935.1"/>
    </source>
</evidence>
<reference evidence="1" key="1">
    <citation type="journal article" date="2015" name="Nature">
        <title>Complex archaea that bridge the gap between prokaryotes and eukaryotes.</title>
        <authorList>
            <person name="Spang A."/>
            <person name="Saw J.H."/>
            <person name="Jorgensen S.L."/>
            <person name="Zaremba-Niedzwiedzka K."/>
            <person name="Martijn J."/>
            <person name="Lind A.E."/>
            <person name="van Eijk R."/>
            <person name="Schleper C."/>
            <person name="Guy L."/>
            <person name="Ettema T.J."/>
        </authorList>
    </citation>
    <scope>NUCLEOTIDE SEQUENCE</scope>
</reference>
<accession>A0A0F9MJH4</accession>
<sequence>WIDIRTGKWKGEQTISGEKIVTIKAPGKGHWLAVIIGQ</sequence>
<feature type="non-terminal residue" evidence="1">
    <location>
        <position position="1"/>
    </location>
</feature>